<name>A0A4D5RKL5_IXOSC</name>
<evidence type="ECO:0000313" key="3">
    <source>
        <dbReference type="EMBL" id="MOY37499.1"/>
    </source>
</evidence>
<organism evidence="3">
    <name type="scientific">Ixodes scapularis</name>
    <name type="common">Black-legged tick</name>
    <name type="synonym">Deer tick</name>
    <dbReference type="NCBI Taxonomy" id="6945"/>
    <lineage>
        <taxon>Eukaryota</taxon>
        <taxon>Metazoa</taxon>
        <taxon>Ecdysozoa</taxon>
        <taxon>Arthropoda</taxon>
        <taxon>Chelicerata</taxon>
        <taxon>Arachnida</taxon>
        <taxon>Acari</taxon>
        <taxon>Parasitiformes</taxon>
        <taxon>Ixodida</taxon>
        <taxon>Ixodoidea</taxon>
        <taxon>Ixodidae</taxon>
        <taxon>Ixodinae</taxon>
        <taxon>Ixodes</taxon>
    </lineage>
</organism>
<evidence type="ECO:0000256" key="2">
    <source>
        <dbReference type="SAM" id="MobiDB-lite"/>
    </source>
</evidence>
<dbReference type="GO" id="GO:0015631">
    <property type="term" value="F:tubulin binding"/>
    <property type="evidence" value="ECO:0007669"/>
    <property type="project" value="InterPro"/>
</dbReference>
<dbReference type="InterPro" id="IPR008907">
    <property type="entry name" value="TPP/p25"/>
</dbReference>
<dbReference type="EMBL" id="GHJT01003528">
    <property type="protein sequence ID" value="MOY37499.1"/>
    <property type="molecule type" value="Transcribed_RNA"/>
</dbReference>
<comment type="similarity">
    <text evidence="1">Belongs to the TPPP family.</text>
</comment>
<feature type="compositionally biased region" description="Basic and acidic residues" evidence="2">
    <location>
        <begin position="257"/>
        <end position="267"/>
    </location>
</feature>
<dbReference type="PANTHER" id="PTHR12932">
    <property type="entry name" value="P25 ALPHA-RELATED"/>
    <property type="match status" value="1"/>
</dbReference>
<dbReference type="Gene3D" id="1.10.238.10">
    <property type="entry name" value="EF-hand"/>
    <property type="match status" value="1"/>
</dbReference>
<reference evidence="3" key="1">
    <citation type="submission" date="2019-04" db="EMBL/GenBank/DDBJ databases">
        <title>An insight into the mialome of Ixodes scapularis.</title>
        <authorList>
            <person name="Ribeiro J.M."/>
            <person name="Mather T.N."/>
            <person name="Karim S."/>
        </authorList>
    </citation>
    <scope>NUCLEOTIDE SEQUENCE</scope>
</reference>
<evidence type="ECO:0000256" key="1">
    <source>
        <dbReference type="ARBA" id="ARBA00010994"/>
    </source>
</evidence>
<feature type="non-terminal residue" evidence="3">
    <location>
        <position position="267"/>
    </location>
</feature>
<feature type="compositionally biased region" description="Basic and acidic residues" evidence="2">
    <location>
        <begin position="230"/>
        <end position="247"/>
    </location>
</feature>
<dbReference type="AlphaFoldDB" id="A0A4D5RKL5"/>
<sequence>MHALMAEEFRREAEQEDDPEGAVDNGGSDANTDCDGNDSDANNTDEELRTANEFHWPLDMLQEQFRILQSRIVDEVRRAIREEFDEMRSGMATPPGSPAPSSPVPPTCFEGQFKAFAKFGDSKSTGDAITLSNSDKWFKQAKVIDGKKITTTDTGIYFKQVAKTKKALLLKEYQQFLEVIAKNKKVEVEEIKNKLSSCGPPATTRTTPVATGGAVARLTDHTKYTGTHKQRFDQTGKGKGKEGREDLPSESGYVSGYKDEGNYNKTH</sequence>
<dbReference type="VEuPathDB" id="VectorBase:ISCP_033762"/>
<accession>A0A4D5RKL5</accession>
<feature type="region of interest" description="Disordered" evidence="2">
    <location>
        <begin position="220"/>
        <end position="267"/>
    </location>
</feature>
<dbReference type="InterPro" id="IPR011992">
    <property type="entry name" value="EF-hand-dom_pair"/>
</dbReference>
<dbReference type="PANTHER" id="PTHR12932:SF9">
    <property type="entry name" value="TUBULIN POLYMERIZATION-PROMOTING PROTEIN HOMOLOG"/>
    <property type="match status" value="1"/>
</dbReference>
<dbReference type="OrthoDB" id="548799at2759"/>
<dbReference type="Pfam" id="PF05517">
    <property type="entry name" value="p25-alpha"/>
    <property type="match status" value="1"/>
</dbReference>
<protein>
    <submittedName>
        <fullName evidence="3">Putative signal transduction protein p25</fullName>
    </submittedName>
</protein>
<dbReference type="SUPFAM" id="SSF47473">
    <property type="entry name" value="EF-hand"/>
    <property type="match status" value="1"/>
</dbReference>
<dbReference type="VEuPathDB" id="VectorBase:ISCI010837"/>
<dbReference type="VEuPathDB" id="VectorBase:ISCW010837"/>
<feature type="compositionally biased region" description="Basic and acidic residues" evidence="2">
    <location>
        <begin position="1"/>
        <end position="13"/>
    </location>
</feature>
<proteinExistence type="inferred from homology"/>
<dbReference type="GO" id="GO:0046785">
    <property type="term" value="P:microtubule polymerization"/>
    <property type="evidence" value="ECO:0007669"/>
    <property type="project" value="InterPro"/>
</dbReference>
<feature type="region of interest" description="Disordered" evidence="2">
    <location>
        <begin position="1"/>
        <end position="50"/>
    </location>
</feature>